<dbReference type="SUPFAM" id="SSF51695">
    <property type="entry name" value="PLC-like phosphodiesterases"/>
    <property type="match status" value="1"/>
</dbReference>
<dbReference type="PANTHER" id="PTHR46211">
    <property type="entry name" value="GLYCEROPHOSPHORYL DIESTER PHOSPHODIESTERASE"/>
    <property type="match status" value="1"/>
</dbReference>
<dbReference type="AlphaFoldDB" id="A0A1X6ZUD6"/>
<reference evidence="2 3" key="1">
    <citation type="submission" date="2017-03" db="EMBL/GenBank/DDBJ databases">
        <authorList>
            <person name="Afonso C.L."/>
            <person name="Miller P.J."/>
            <person name="Scott M.A."/>
            <person name="Spackman E."/>
            <person name="Goraichik I."/>
            <person name="Dimitrov K.M."/>
            <person name="Suarez D.L."/>
            <person name="Swayne D.E."/>
        </authorList>
    </citation>
    <scope>NUCLEOTIDE SEQUENCE [LARGE SCALE GENOMIC DNA]</scope>
    <source>
        <strain evidence="2 3">CECT 7751</strain>
    </source>
</reference>
<dbReference type="Proteomes" id="UP000193963">
    <property type="component" value="Unassembled WGS sequence"/>
</dbReference>
<dbReference type="GO" id="GO:0008081">
    <property type="term" value="F:phosphoric diester hydrolase activity"/>
    <property type="evidence" value="ECO:0007669"/>
    <property type="project" value="InterPro"/>
</dbReference>
<dbReference type="PANTHER" id="PTHR46211:SF1">
    <property type="entry name" value="GLYCEROPHOSPHODIESTER PHOSPHODIESTERASE, CYTOPLASMIC"/>
    <property type="match status" value="1"/>
</dbReference>
<sequence length="255" mass="27541">MTALPQDFLRLPIAHRAYHDRDAGRPENSREAIEAAVAAGYGIEIDLQLSSDGEAVVFHDYTLDRVTAETGDVDARDAATLSAIPLAGGKAGIPTFAEVLTQVAGRVPLLVELKDQDGRSAHAPGTLEARAAQLVEGYDGPLAFMSFNPRMVGRLAELAPDWPRGLTTCAYEGEHFAHLSAEEKAYMQALGAVEPTGASFISHEWKDLTRDSVTALRAKGLPVFCWTIRSAEEEAQARMHADNVTFEHYAAEVPA</sequence>
<dbReference type="PROSITE" id="PS51704">
    <property type="entry name" value="GP_PDE"/>
    <property type="match status" value="1"/>
</dbReference>
<keyword evidence="3" id="KW-1185">Reference proteome</keyword>
<dbReference type="OrthoDB" id="384721at2"/>
<proteinExistence type="predicted"/>
<feature type="domain" description="GP-PDE" evidence="1">
    <location>
        <begin position="10"/>
        <end position="255"/>
    </location>
</feature>
<dbReference type="EMBL" id="FWFN01000006">
    <property type="protein sequence ID" value="SLN59900.1"/>
    <property type="molecule type" value="Genomic_DNA"/>
</dbReference>
<name>A0A1X6ZUD6_9RHOB</name>
<evidence type="ECO:0000313" key="2">
    <source>
        <dbReference type="EMBL" id="SLN59900.1"/>
    </source>
</evidence>
<evidence type="ECO:0000259" key="1">
    <source>
        <dbReference type="PROSITE" id="PS51704"/>
    </source>
</evidence>
<protein>
    <submittedName>
        <fullName evidence="2">Cytoplasmic glycerophosphodiester phosphodiesterase</fullName>
    </submittedName>
</protein>
<dbReference type="Gene3D" id="3.20.20.190">
    <property type="entry name" value="Phosphatidylinositol (PI) phosphodiesterase"/>
    <property type="match status" value="1"/>
</dbReference>
<dbReference type="GO" id="GO:0006629">
    <property type="term" value="P:lipid metabolic process"/>
    <property type="evidence" value="ECO:0007669"/>
    <property type="project" value="InterPro"/>
</dbReference>
<organism evidence="2 3">
    <name type="scientific">Pseudooceanicola marinus</name>
    <dbReference type="NCBI Taxonomy" id="396013"/>
    <lineage>
        <taxon>Bacteria</taxon>
        <taxon>Pseudomonadati</taxon>
        <taxon>Pseudomonadota</taxon>
        <taxon>Alphaproteobacteria</taxon>
        <taxon>Rhodobacterales</taxon>
        <taxon>Paracoccaceae</taxon>
        <taxon>Pseudooceanicola</taxon>
    </lineage>
</organism>
<dbReference type="InterPro" id="IPR017946">
    <property type="entry name" value="PLC-like_Pdiesterase_TIM-brl"/>
</dbReference>
<accession>A0A1X6ZUD6</accession>
<dbReference type="Pfam" id="PF03009">
    <property type="entry name" value="GDPD"/>
    <property type="match status" value="1"/>
</dbReference>
<evidence type="ECO:0000313" key="3">
    <source>
        <dbReference type="Proteomes" id="UP000193963"/>
    </source>
</evidence>
<gene>
    <name evidence="2" type="ORF">PSM7751_02967</name>
</gene>
<dbReference type="InterPro" id="IPR030395">
    <property type="entry name" value="GP_PDE_dom"/>
</dbReference>
<dbReference type="RefSeq" id="WP_085889011.1">
    <property type="nucleotide sequence ID" value="NZ_FWFN01000006.1"/>
</dbReference>